<name>A0A3G3K5G2_9BACL</name>
<gene>
    <name evidence="1" type="ORF">EAV92_22150</name>
</gene>
<protein>
    <submittedName>
        <fullName evidence="1">Uncharacterized protein</fullName>
    </submittedName>
</protein>
<organism evidence="1 2">
    <name type="scientific">Cohnella candidum</name>
    <dbReference type="NCBI Taxonomy" id="2674991"/>
    <lineage>
        <taxon>Bacteria</taxon>
        <taxon>Bacillati</taxon>
        <taxon>Bacillota</taxon>
        <taxon>Bacilli</taxon>
        <taxon>Bacillales</taxon>
        <taxon>Paenibacillaceae</taxon>
        <taxon>Cohnella</taxon>
    </lineage>
</organism>
<dbReference type="KEGG" id="coh:EAV92_22150"/>
<evidence type="ECO:0000313" key="2">
    <source>
        <dbReference type="Proteomes" id="UP000269097"/>
    </source>
</evidence>
<dbReference type="EMBL" id="CP033433">
    <property type="protein sequence ID" value="AYQ75019.1"/>
    <property type="molecule type" value="Genomic_DNA"/>
</dbReference>
<accession>A0A3G3K5G2</accession>
<dbReference type="AlphaFoldDB" id="A0A3G3K5G2"/>
<reference evidence="1 2" key="1">
    <citation type="submission" date="2018-10" db="EMBL/GenBank/DDBJ databases">
        <title>Genome Sequence of Cohnella sp.</title>
        <authorList>
            <person name="Srinivasan S."/>
            <person name="Kim M.K."/>
        </authorList>
    </citation>
    <scope>NUCLEOTIDE SEQUENCE [LARGE SCALE GENOMIC DNA]</scope>
    <source>
        <strain evidence="1 2">18JY8-7</strain>
    </source>
</reference>
<evidence type="ECO:0000313" key="1">
    <source>
        <dbReference type="EMBL" id="AYQ75019.1"/>
    </source>
</evidence>
<proteinExistence type="predicted"/>
<sequence length="70" mass="7939">MHLNPYAMEKFMLLKQEEMNQAASYAWYESETKVRGETSILRKIAERVKRRPVPVLAIGNGGETCCASCC</sequence>
<dbReference type="Proteomes" id="UP000269097">
    <property type="component" value="Chromosome"/>
</dbReference>
<keyword evidence="2" id="KW-1185">Reference proteome</keyword>